<proteinExistence type="predicted"/>
<organism evidence="1 2">
    <name type="scientific">Lunasporangiospora selenospora</name>
    <dbReference type="NCBI Taxonomy" id="979761"/>
    <lineage>
        <taxon>Eukaryota</taxon>
        <taxon>Fungi</taxon>
        <taxon>Fungi incertae sedis</taxon>
        <taxon>Mucoromycota</taxon>
        <taxon>Mortierellomycotina</taxon>
        <taxon>Mortierellomycetes</taxon>
        <taxon>Mortierellales</taxon>
        <taxon>Mortierellaceae</taxon>
        <taxon>Lunasporangiospora</taxon>
    </lineage>
</organism>
<dbReference type="OrthoDB" id="2330886at2759"/>
<name>A0A9P6FNB8_9FUNG</name>
<dbReference type="EMBL" id="JAABOA010003874">
    <property type="protein sequence ID" value="KAF9578236.1"/>
    <property type="molecule type" value="Genomic_DNA"/>
</dbReference>
<comment type="caution">
    <text evidence="1">The sequence shown here is derived from an EMBL/GenBank/DDBJ whole genome shotgun (WGS) entry which is preliminary data.</text>
</comment>
<dbReference type="Proteomes" id="UP000780801">
    <property type="component" value="Unassembled WGS sequence"/>
</dbReference>
<feature type="non-terminal residue" evidence="1">
    <location>
        <position position="1"/>
    </location>
</feature>
<protein>
    <submittedName>
        <fullName evidence="1">Uncharacterized protein</fullName>
    </submittedName>
</protein>
<evidence type="ECO:0000313" key="2">
    <source>
        <dbReference type="Proteomes" id="UP000780801"/>
    </source>
</evidence>
<gene>
    <name evidence="1" type="ORF">BGW38_006077</name>
</gene>
<reference evidence="1" key="1">
    <citation type="journal article" date="2020" name="Fungal Divers.">
        <title>Resolving the Mortierellaceae phylogeny through synthesis of multi-gene phylogenetics and phylogenomics.</title>
        <authorList>
            <person name="Vandepol N."/>
            <person name="Liber J."/>
            <person name="Desiro A."/>
            <person name="Na H."/>
            <person name="Kennedy M."/>
            <person name="Barry K."/>
            <person name="Grigoriev I.V."/>
            <person name="Miller A.N."/>
            <person name="O'Donnell K."/>
            <person name="Stajich J.E."/>
            <person name="Bonito G."/>
        </authorList>
    </citation>
    <scope>NUCLEOTIDE SEQUENCE</scope>
    <source>
        <strain evidence="1">KOD1015</strain>
    </source>
</reference>
<evidence type="ECO:0000313" key="1">
    <source>
        <dbReference type="EMBL" id="KAF9578236.1"/>
    </source>
</evidence>
<keyword evidence="2" id="KW-1185">Reference proteome</keyword>
<sequence>FRYDRPGLLNLLTVSRFFFQEALRLIICGFLAPVNTSMKCGSDVPIACPRLFALFVRSLLLHQCLKGREREEQHQQQVFQAEPGMKEGEWEGIEEPEEGLIRLMTISELSDMLKEFGLMRSVNCSTPLLDGHCGEYKKTVVDYSIYLTRIESWHMKIFSPQDTLELYSYIDPETDRRIRPLVLGEENGSDGNDLTGISHGASSKSMYNEIASYTSSTETRMLTHRILRLFLHHNHHYIVHLGFYLHEAPLFAPFATKLSQLQSLHLDKRYQEILVEQNLPRVISLIQQNQNEFPSKPCLDFTHDHLIDVKRHGDYSKNRAYQPEPRKLYQTSCESLIQIYETIGKPRVMDVGSIPHFYEKADKIHVKDLQYFTDKDNDRLVTGEGPAMEDFLKRCYGLKSLELVAGDPSMFRWAIPSPNAQQIPGFLPAQSVQRYLERLEKLTLQSNHRQHALLHVLNDAVATFGKTLREIVCRVSSNDRSGFLFSLKNAPMLSEQGGLPKAKPVGEDWNLPSVRRIYIELNGTAEFGSFDGCPLLEELTIILRSRKDVSVPSKDPIITEENIELMPVWKLPRLRILSLSGESMVRFNFESLRSMKRLTDLTINARFHGADILFSDIYLQLYPLSLRQAYNTTVSFCFLFETI</sequence>
<dbReference type="AlphaFoldDB" id="A0A9P6FNB8"/>
<accession>A0A9P6FNB8</accession>
<dbReference type="SUPFAM" id="SSF52047">
    <property type="entry name" value="RNI-like"/>
    <property type="match status" value="1"/>
</dbReference>